<gene>
    <name evidence="1" type="ORF">DFH07DRAFT_842554</name>
</gene>
<proteinExistence type="predicted"/>
<dbReference type="Proteomes" id="UP001215280">
    <property type="component" value="Unassembled WGS sequence"/>
</dbReference>
<dbReference type="EMBL" id="JARJLG010000147">
    <property type="protein sequence ID" value="KAJ7736718.1"/>
    <property type="molecule type" value="Genomic_DNA"/>
</dbReference>
<evidence type="ECO:0008006" key="3">
    <source>
        <dbReference type="Google" id="ProtNLM"/>
    </source>
</evidence>
<accession>A0AAD7I991</accession>
<dbReference type="InterPro" id="IPR032675">
    <property type="entry name" value="LRR_dom_sf"/>
</dbReference>
<reference evidence="1" key="1">
    <citation type="submission" date="2023-03" db="EMBL/GenBank/DDBJ databases">
        <title>Massive genome expansion in bonnet fungi (Mycena s.s.) driven by repeated elements and novel gene families across ecological guilds.</title>
        <authorList>
            <consortium name="Lawrence Berkeley National Laboratory"/>
            <person name="Harder C.B."/>
            <person name="Miyauchi S."/>
            <person name="Viragh M."/>
            <person name="Kuo A."/>
            <person name="Thoen E."/>
            <person name="Andreopoulos B."/>
            <person name="Lu D."/>
            <person name="Skrede I."/>
            <person name="Drula E."/>
            <person name="Henrissat B."/>
            <person name="Morin E."/>
            <person name="Kohler A."/>
            <person name="Barry K."/>
            <person name="LaButti K."/>
            <person name="Morin E."/>
            <person name="Salamov A."/>
            <person name="Lipzen A."/>
            <person name="Mereny Z."/>
            <person name="Hegedus B."/>
            <person name="Baldrian P."/>
            <person name="Stursova M."/>
            <person name="Weitz H."/>
            <person name="Taylor A."/>
            <person name="Grigoriev I.V."/>
            <person name="Nagy L.G."/>
            <person name="Martin F."/>
            <person name="Kauserud H."/>
        </authorList>
    </citation>
    <scope>NUCLEOTIDE SEQUENCE</scope>
    <source>
        <strain evidence="1">CBHHK188m</strain>
    </source>
</reference>
<comment type="caution">
    <text evidence="1">The sequence shown here is derived from an EMBL/GenBank/DDBJ whole genome shotgun (WGS) entry which is preliminary data.</text>
</comment>
<protein>
    <recommendedName>
        <fullName evidence="3">F-box domain-containing protein</fullName>
    </recommendedName>
</protein>
<evidence type="ECO:0000313" key="1">
    <source>
        <dbReference type="EMBL" id="KAJ7736718.1"/>
    </source>
</evidence>
<dbReference type="Gene3D" id="3.80.10.10">
    <property type="entry name" value="Ribonuclease Inhibitor"/>
    <property type="match status" value="1"/>
</dbReference>
<evidence type="ECO:0000313" key="2">
    <source>
        <dbReference type="Proteomes" id="UP001215280"/>
    </source>
</evidence>
<organism evidence="1 2">
    <name type="scientific">Mycena maculata</name>
    <dbReference type="NCBI Taxonomy" id="230809"/>
    <lineage>
        <taxon>Eukaryota</taxon>
        <taxon>Fungi</taxon>
        <taxon>Dikarya</taxon>
        <taxon>Basidiomycota</taxon>
        <taxon>Agaricomycotina</taxon>
        <taxon>Agaricomycetes</taxon>
        <taxon>Agaricomycetidae</taxon>
        <taxon>Agaricales</taxon>
        <taxon>Marasmiineae</taxon>
        <taxon>Mycenaceae</taxon>
        <taxon>Mycena</taxon>
    </lineage>
</organism>
<dbReference type="SUPFAM" id="SSF52047">
    <property type="entry name" value="RNI-like"/>
    <property type="match status" value="1"/>
</dbReference>
<sequence length="490" mass="54931">MSPTTIPELLQEIATHLDNPVDLSRFSQCDRFIHGAVAPLLFQDINAASRSLPKLAKRFSENPEFAQQCRSLVIHGPQLGTDRLIDQPDVINGYDVDSMPSPEALSQSVTSIVREISQHGRLERFSWHTFTSRRYGRKTFLIEAGLWTALSSTGVHLHELDLTIGKPDRDGIALLITASNFCNLKIFRLRVLEAFISPHFQTFLDRLNLLEHLDLDVSPDIRTLIPGSLTFASTHTHLRFLTLTLLPLGLPPDLDFLARHPRIESLKLVSDQSFHCDDSSLPNLKALCVNESTVVGCPAIVSTTARRNIKHLCLIEMPLFDMRMIPDIVQGMASSLTCLEIDFVPIGDFRYWIRDFSRLLSLAPNLLEFGMIASPSIVPLEPTFNAKDLTDVLAVLDEATHLQALRFFDISKSGSALPESFLANLGSVPASLRYIKWDVHPDPKIYCLETVDQCTMAVAMARPPVVKDKVDWTSESVLDHLSWFINARVY</sequence>
<keyword evidence="2" id="KW-1185">Reference proteome</keyword>
<dbReference type="AlphaFoldDB" id="A0AAD7I991"/>
<name>A0AAD7I991_9AGAR</name>